<dbReference type="RefSeq" id="WP_275807928.1">
    <property type="nucleotide sequence ID" value="NZ_BAAANM010000008.1"/>
</dbReference>
<reference evidence="1 2" key="1">
    <citation type="submission" date="2023-03" db="EMBL/GenBank/DDBJ databases">
        <title>Draft genome sequence of type strain Streptomyces ferralitis JCM 14344.</title>
        <authorList>
            <person name="Klaysubun C."/>
            <person name="Duangmal K."/>
        </authorList>
    </citation>
    <scope>NUCLEOTIDE SEQUENCE [LARGE SCALE GENOMIC DNA]</scope>
    <source>
        <strain evidence="1 2">JCM 14344</strain>
    </source>
</reference>
<dbReference type="EMBL" id="JARHTQ010000002">
    <property type="protein sequence ID" value="MDF2254803.1"/>
    <property type="molecule type" value="Genomic_DNA"/>
</dbReference>
<dbReference type="InterPro" id="IPR036388">
    <property type="entry name" value="WH-like_DNA-bd_sf"/>
</dbReference>
<sequence>MRMGEGVEWGLHCCLTLAWLGGQEPVPTAKLAARFELPQAYLNKRLQALVRAGILTSTPGIRGGFRLGRPPEKITLMDVVVAIEGPDDAFRCTEIRQRGDGADIPLREFRTPCGVATAMRRAELAWRRELAAQTLADIMAASPPVAAERARRWYERVSG</sequence>
<dbReference type="PANTHER" id="PTHR33221:SF13">
    <property type="entry name" value="TRANSCRIPTIONAL REGULATOR-RELATED"/>
    <property type="match status" value="1"/>
</dbReference>
<organism evidence="1 2">
    <name type="scientific">Streptantibioticus ferralitis</name>
    <dbReference type="NCBI Taxonomy" id="236510"/>
    <lineage>
        <taxon>Bacteria</taxon>
        <taxon>Bacillati</taxon>
        <taxon>Actinomycetota</taxon>
        <taxon>Actinomycetes</taxon>
        <taxon>Kitasatosporales</taxon>
        <taxon>Streptomycetaceae</taxon>
        <taxon>Streptantibioticus</taxon>
    </lineage>
</organism>
<dbReference type="PANTHER" id="PTHR33221">
    <property type="entry name" value="WINGED HELIX-TURN-HELIX TRANSCRIPTIONAL REGULATOR, RRF2 FAMILY"/>
    <property type="match status" value="1"/>
</dbReference>
<dbReference type="PROSITE" id="PS51197">
    <property type="entry name" value="HTH_RRF2_2"/>
    <property type="match status" value="1"/>
</dbReference>
<dbReference type="Pfam" id="PF02082">
    <property type="entry name" value="Rrf2"/>
    <property type="match status" value="1"/>
</dbReference>
<name>A0ABT5YTI7_9ACTN</name>
<gene>
    <name evidence="1" type="ORF">P2L57_03350</name>
</gene>
<dbReference type="InterPro" id="IPR000944">
    <property type="entry name" value="Tscrpt_reg_Rrf2"/>
</dbReference>
<evidence type="ECO:0000313" key="1">
    <source>
        <dbReference type="EMBL" id="MDF2254803.1"/>
    </source>
</evidence>
<dbReference type="Gene3D" id="1.10.10.10">
    <property type="entry name" value="Winged helix-like DNA-binding domain superfamily/Winged helix DNA-binding domain"/>
    <property type="match status" value="1"/>
</dbReference>
<protein>
    <submittedName>
        <fullName evidence="1">Rrf2 family transcriptional regulator</fullName>
    </submittedName>
</protein>
<dbReference type="InterPro" id="IPR030489">
    <property type="entry name" value="TR_Rrf2-type_CS"/>
</dbReference>
<dbReference type="Proteomes" id="UP001220022">
    <property type="component" value="Unassembled WGS sequence"/>
</dbReference>
<keyword evidence="2" id="KW-1185">Reference proteome</keyword>
<accession>A0ABT5YTI7</accession>
<dbReference type="InterPro" id="IPR036390">
    <property type="entry name" value="WH_DNA-bd_sf"/>
</dbReference>
<comment type="caution">
    <text evidence="1">The sequence shown here is derived from an EMBL/GenBank/DDBJ whole genome shotgun (WGS) entry which is preliminary data.</text>
</comment>
<evidence type="ECO:0000313" key="2">
    <source>
        <dbReference type="Proteomes" id="UP001220022"/>
    </source>
</evidence>
<dbReference type="SUPFAM" id="SSF46785">
    <property type="entry name" value="Winged helix' DNA-binding domain"/>
    <property type="match status" value="1"/>
</dbReference>
<dbReference type="NCBIfam" id="TIGR00738">
    <property type="entry name" value="rrf2_super"/>
    <property type="match status" value="1"/>
</dbReference>
<dbReference type="PROSITE" id="PS01332">
    <property type="entry name" value="HTH_RRF2_1"/>
    <property type="match status" value="1"/>
</dbReference>
<proteinExistence type="predicted"/>